<dbReference type="EMBL" id="KP795516">
    <property type="protein sequence ID" value="AKN36933.1"/>
    <property type="molecule type" value="Genomic_DNA"/>
</dbReference>
<reference evidence="1" key="1">
    <citation type="journal article" date="2015" name="MBio">
        <title>Eco-Evolutionary Dynamics of Episomes among Ecologically Cohesive Bacterial Populations.</title>
        <authorList>
            <person name="Xue H."/>
            <person name="Cordero O.X."/>
            <person name="Camas F.M."/>
            <person name="Trimble W."/>
            <person name="Meyer F."/>
            <person name="Guglielmini J."/>
            <person name="Rocha E.P."/>
            <person name="Polz M.F."/>
        </authorList>
    </citation>
    <scope>NUCLEOTIDE SEQUENCE</scope>
    <source>
        <strain evidence="1">FF_110</strain>
    </source>
</reference>
<accession>A0A0H3ZLA9</accession>
<sequence>MKLNELARHISMVIKLLKLLITFGKVLDCIGDLLFNKNS</sequence>
<proteinExistence type="predicted"/>
<evidence type="ECO:0000313" key="1">
    <source>
        <dbReference type="EMBL" id="AKN36933.1"/>
    </source>
</evidence>
<protein>
    <submittedName>
        <fullName evidence="1">Uncharacterized protein</fullName>
    </submittedName>
</protein>
<name>A0A0H3ZLA9_9VIBR</name>
<organism evidence="1">
    <name type="scientific">Vibrio genomosp. F6</name>
    <dbReference type="NCBI Taxonomy" id="723172"/>
    <lineage>
        <taxon>Bacteria</taxon>
        <taxon>Pseudomonadati</taxon>
        <taxon>Pseudomonadota</taxon>
        <taxon>Gammaproteobacteria</taxon>
        <taxon>Vibrionales</taxon>
        <taxon>Vibrionaceae</taxon>
        <taxon>Vibrio</taxon>
    </lineage>
</organism>
<dbReference type="AlphaFoldDB" id="A0A0H3ZLA9"/>